<dbReference type="KEGG" id="scac:106096221"/>
<sequence length="696" mass="80375">MLRGGRCLLTLTLTVVCILFAWGSPLESDDFSSPFGKQILRYAKSAEIHNMMDESVEPCEDFYAFACGHWDRINPANSMERMTTGFFETVQEAFNRKVGIVLAEDDDGKDTAIDKKVKNFYESCINFSAIKHFYKSKLLETIEEFGQMPAIEGPRWKANEFDWLETVAEMANKYAITIIIGYDIMSDFADNSVNRVYIGHPDLPLESRSMYLDEGNAEYRTQYQESIANNLKNFLGLSKDLAQRTAQEILQFEVSLAKGIVDDKAGLQLQEMATLTTIDDMQSKYAPELNIQRFINISLGTVPTEPVYEMIEDYQRNLVELMRKTPKRTVANYIFYTFVENFFLKLPKKKSELKSKCIDNTKKYFAKNLDNMVYRKYNTNDTEKGVEFMWREIQSTFESVLESPKLEWIGKTSRSYAVEKLWAMKLEVNSYEKEDFNKEFDALIMGKHDYVVNLKAIMRLNAQNSRKKLNEPPAALDAGELLSFTPANIIVENKIKVPVSMLQPYYVWSSTYPNAVKYGTLGALISHELIHGFDDMGRNFDKDGNNRNWWDEKSSAAFVNRTRCFVDQYKKYTYNDQLLPEMNSQSENIADNGGVRLAYEAYLRWYESAFRANENMEDEKLPRLAYTGKQLFFISYAQIWCNDIHPALRNLQTSTDTHVPGKFRVIGPLSNFDEFAKEFNCAKGTKMNPDQQCSIY</sequence>
<comment type="cofactor">
    <cofactor evidence="1">
        <name>Zn(2+)</name>
        <dbReference type="ChEBI" id="CHEBI:29105"/>
    </cofactor>
</comment>
<keyword evidence="8" id="KW-0482">Metalloprotease</keyword>
<dbReference type="Pfam" id="PF05649">
    <property type="entry name" value="Peptidase_M13_N"/>
    <property type="match status" value="1"/>
</dbReference>
<evidence type="ECO:0000256" key="6">
    <source>
        <dbReference type="ARBA" id="ARBA00022801"/>
    </source>
</evidence>
<evidence type="ECO:0000256" key="1">
    <source>
        <dbReference type="ARBA" id="ARBA00001947"/>
    </source>
</evidence>
<dbReference type="InterPro" id="IPR042089">
    <property type="entry name" value="Peptidase_M13_dom_2"/>
</dbReference>
<evidence type="ECO:0000256" key="4">
    <source>
        <dbReference type="ARBA" id="ARBA00022670"/>
    </source>
</evidence>
<evidence type="ECO:0008006" key="14">
    <source>
        <dbReference type="Google" id="ProtNLM"/>
    </source>
</evidence>
<dbReference type="GO" id="GO:0005886">
    <property type="term" value="C:plasma membrane"/>
    <property type="evidence" value="ECO:0007669"/>
    <property type="project" value="UniProtKB-SubCell"/>
</dbReference>
<comment type="similarity">
    <text evidence="3">Belongs to the peptidase M13 family.</text>
</comment>
<dbReference type="InterPro" id="IPR024079">
    <property type="entry name" value="MetalloPept_cat_dom_sf"/>
</dbReference>
<dbReference type="PROSITE" id="PS51885">
    <property type="entry name" value="NEPRILYSIN"/>
    <property type="match status" value="1"/>
</dbReference>
<feature type="signal peptide" evidence="9">
    <location>
        <begin position="1"/>
        <end position="23"/>
    </location>
</feature>
<gene>
    <name evidence="12" type="primary">106096221</name>
</gene>
<keyword evidence="5" id="KW-0479">Metal-binding</keyword>
<evidence type="ECO:0000256" key="7">
    <source>
        <dbReference type="ARBA" id="ARBA00022833"/>
    </source>
</evidence>
<dbReference type="GO" id="GO:0016485">
    <property type="term" value="P:protein processing"/>
    <property type="evidence" value="ECO:0007669"/>
    <property type="project" value="TreeGrafter"/>
</dbReference>
<dbReference type="PRINTS" id="PR00786">
    <property type="entry name" value="NEPRILYSIN"/>
</dbReference>
<dbReference type="Gene3D" id="3.40.390.10">
    <property type="entry name" value="Collagenase (Catalytic Domain)"/>
    <property type="match status" value="1"/>
</dbReference>
<evidence type="ECO:0000313" key="13">
    <source>
        <dbReference type="Proteomes" id="UP000095300"/>
    </source>
</evidence>
<reference evidence="12" key="1">
    <citation type="submission" date="2020-05" db="UniProtKB">
        <authorList>
            <consortium name="EnsemblMetazoa"/>
        </authorList>
    </citation>
    <scope>IDENTIFICATION</scope>
    <source>
        <strain evidence="12">USDA</strain>
    </source>
</reference>
<keyword evidence="13" id="KW-1185">Reference proteome</keyword>
<keyword evidence="9" id="KW-0732">Signal</keyword>
<keyword evidence="4" id="KW-0645">Protease</keyword>
<comment type="subcellular location">
    <subcellularLocation>
        <location evidence="2">Cell membrane</location>
        <topology evidence="2">Single-pass type II membrane protein</topology>
    </subcellularLocation>
</comment>
<proteinExistence type="inferred from homology"/>
<dbReference type="Pfam" id="PF01431">
    <property type="entry name" value="Peptidase_M13"/>
    <property type="match status" value="1"/>
</dbReference>
<evidence type="ECO:0000259" key="10">
    <source>
        <dbReference type="Pfam" id="PF01431"/>
    </source>
</evidence>
<dbReference type="SUPFAM" id="SSF55486">
    <property type="entry name" value="Metalloproteases ('zincins'), catalytic domain"/>
    <property type="match status" value="1"/>
</dbReference>
<dbReference type="Gene3D" id="1.10.1380.10">
    <property type="entry name" value="Neutral endopeptidase , domain2"/>
    <property type="match status" value="1"/>
</dbReference>
<evidence type="ECO:0000256" key="2">
    <source>
        <dbReference type="ARBA" id="ARBA00004401"/>
    </source>
</evidence>
<dbReference type="InterPro" id="IPR000718">
    <property type="entry name" value="Peptidase_M13"/>
</dbReference>
<dbReference type="EnsemblMetazoa" id="SCAU004752-RA">
    <property type="protein sequence ID" value="SCAU004752-PA"/>
    <property type="gene ID" value="SCAU004752"/>
</dbReference>
<dbReference type="PANTHER" id="PTHR11733">
    <property type="entry name" value="ZINC METALLOPROTEASE FAMILY M13 NEPRILYSIN-RELATED"/>
    <property type="match status" value="1"/>
</dbReference>
<protein>
    <recommendedName>
        <fullName evidence="14">Peptidase M13 C-terminal domain-containing protein</fullName>
    </recommendedName>
</protein>
<dbReference type="InterPro" id="IPR018497">
    <property type="entry name" value="Peptidase_M13_C"/>
</dbReference>
<dbReference type="InterPro" id="IPR008753">
    <property type="entry name" value="Peptidase_M13_N"/>
</dbReference>
<name>A0A1I8P4P2_STOCA</name>
<dbReference type="GO" id="GO:0046872">
    <property type="term" value="F:metal ion binding"/>
    <property type="evidence" value="ECO:0007669"/>
    <property type="project" value="UniProtKB-KW"/>
</dbReference>
<keyword evidence="6" id="KW-0378">Hydrolase</keyword>
<dbReference type="CDD" id="cd08662">
    <property type="entry name" value="M13"/>
    <property type="match status" value="1"/>
</dbReference>
<dbReference type="AlphaFoldDB" id="A0A1I8P4P2"/>
<evidence type="ECO:0000256" key="9">
    <source>
        <dbReference type="SAM" id="SignalP"/>
    </source>
</evidence>
<dbReference type="VEuPathDB" id="VectorBase:SCAU004752"/>
<feature type="chain" id="PRO_5009326050" description="Peptidase M13 C-terminal domain-containing protein" evidence="9">
    <location>
        <begin position="24"/>
        <end position="696"/>
    </location>
</feature>
<evidence type="ECO:0000313" key="12">
    <source>
        <dbReference type="EnsemblMetazoa" id="SCAU004752-PA"/>
    </source>
</evidence>
<evidence type="ECO:0000256" key="5">
    <source>
        <dbReference type="ARBA" id="ARBA00022723"/>
    </source>
</evidence>
<keyword evidence="7" id="KW-0862">Zinc</keyword>
<dbReference type="Proteomes" id="UP000095300">
    <property type="component" value="Unassembled WGS sequence"/>
</dbReference>
<evidence type="ECO:0000259" key="11">
    <source>
        <dbReference type="Pfam" id="PF05649"/>
    </source>
</evidence>
<dbReference type="OrthoDB" id="6475849at2759"/>
<dbReference type="PANTHER" id="PTHR11733:SF238">
    <property type="entry name" value="FI07649P-RELATED"/>
    <property type="match status" value="1"/>
</dbReference>
<feature type="domain" description="Peptidase M13 C-terminal" evidence="10">
    <location>
        <begin position="492"/>
        <end position="695"/>
    </location>
</feature>
<dbReference type="GO" id="GO:0004222">
    <property type="term" value="F:metalloendopeptidase activity"/>
    <property type="evidence" value="ECO:0007669"/>
    <property type="project" value="InterPro"/>
</dbReference>
<organism evidence="12 13">
    <name type="scientific">Stomoxys calcitrans</name>
    <name type="common">Stable fly</name>
    <name type="synonym">Conops calcitrans</name>
    <dbReference type="NCBI Taxonomy" id="35570"/>
    <lineage>
        <taxon>Eukaryota</taxon>
        <taxon>Metazoa</taxon>
        <taxon>Ecdysozoa</taxon>
        <taxon>Arthropoda</taxon>
        <taxon>Hexapoda</taxon>
        <taxon>Insecta</taxon>
        <taxon>Pterygota</taxon>
        <taxon>Neoptera</taxon>
        <taxon>Endopterygota</taxon>
        <taxon>Diptera</taxon>
        <taxon>Brachycera</taxon>
        <taxon>Muscomorpha</taxon>
        <taxon>Muscoidea</taxon>
        <taxon>Muscidae</taxon>
        <taxon>Stomoxys</taxon>
    </lineage>
</organism>
<evidence type="ECO:0000256" key="3">
    <source>
        <dbReference type="ARBA" id="ARBA00007357"/>
    </source>
</evidence>
<accession>A0A1I8P4P2</accession>
<feature type="domain" description="Peptidase M13 N-terminal" evidence="11">
    <location>
        <begin position="58"/>
        <end position="428"/>
    </location>
</feature>
<evidence type="ECO:0000256" key="8">
    <source>
        <dbReference type="ARBA" id="ARBA00023049"/>
    </source>
</evidence>